<dbReference type="HOGENOM" id="CLU_518791_0_0_1"/>
<feature type="transmembrane region" description="Helical" evidence="1">
    <location>
        <begin position="6"/>
        <end position="26"/>
    </location>
</feature>
<evidence type="ECO:0000313" key="2">
    <source>
        <dbReference type="EMBL" id="EXJ59334.1"/>
    </source>
</evidence>
<keyword evidence="1" id="KW-0812">Transmembrane</keyword>
<accession>W9WLP3</accession>
<name>W9WLP3_9EURO</name>
<evidence type="ECO:0000313" key="3">
    <source>
        <dbReference type="Proteomes" id="UP000019471"/>
    </source>
</evidence>
<comment type="caution">
    <text evidence="2">The sequence shown here is derived from an EMBL/GenBank/DDBJ whole genome shotgun (WGS) entry which is preliminary data.</text>
</comment>
<dbReference type="OrthoDB" id="3227168at2759"/>
<sequence length="540" mass="59534">MDANTAIALASMATAILALFVAMFQVKLEESIEARRKGKIDKLALGEWAITWPETKLIIFKLSSLLHIRSPFDDPRVLTVPFITIGALQDCLRQEALAERRGMLSRRMTSRLVQAATQYIAIGGGSGSGRIYAVRETTRKKSEACWSDAMDMCGITRQYWRLLTSVSARTCDGTIRPAGAVTNLHSILGFARAMGLRRVVKQGTSITMTNGGASITVDLKASIDGSTQFAHFGGSPNSRYVIIDEMSQQTAESIYADALWAAGCVPVASRLAYGRVATALSGSIGKYREQHEEIVSWPDAVQPPILARTDPNSRQIFHEWASGFLKARKCCNNESIADPRRVSLLALTQRPDPAIITCIRTYPKTMLSEEQLKACYHAAWWCIEHWWLDSYQVMCQTRQLAERPRLPLPDVNMIGCEFVTDIAQAKAWCQAVWPRESVLVDSGCWSNCIKQVSAWHSQAVTSVGSVFGLLEQSILMKVLQIWKLNVVSERLWAGSEATKGAYDAAICEAMLLNMALLAIAADSSASDPSENNKVLEVEFG</sequence>
<protein>
    <submittedName>
        <fullName evidence="2">Uncharacterized protein</fullName>
    </submittedName>
</protein>
<evidence type="ECO:0000256" key="1">
    <source>
        <dbReference type="SAM" id="Phobius"/>
    </source>
</evidence>
<keyword evidence="1" id="KW-1133">Transmembrane helix</keyword>
<organism evidence="2 3">
    <name type="scientific">Cladophialophora psammophila CBS 110553</name>
    <dbReference type="NCBI Taxonomy" id="1182543"/>
    <lineage>
        <taxon>Eukaryota</taxon>
        <taxon>Fungi</taxon>
        <taxon>Dikarya</taxon>
        <taxon>Ascomycota</taxon>
        <taxon>Pezizomycotina</taxon>
        <taxon>Eurotiomycetes</taxon>
        <taxon>Chaetothyriomycetidae</taxon>
        <taxon>Chaetothyriales</taxon>
        <taxon>Herpotrichiellaceae</taxon>
        <taxon>Cladophialophora</taxon>
    </lineage>
</organism>
<dbReference type="AlphaFoldDB" id="W9WLP3"/>
<dbReference type="GeneID" id="19196901"/>
<keyword evidence="3" id="KW-1185">Reference proteome</keyword>
<keyword evidence="1" id="KW-0472">Membrane</keyword>
<dbReference type="Proteomes" id="UP000019471">
    <property type="component" value="Unassembled WGS sequence"/>
</dbReference>
<dbReference type="EMBL" id="AMGX01000032">
    <property type="protein sequence ID" value="EXJ59334.1"/>
    <property type="molecule type" value="Genomic_DNA"/>
</dbReference>
<dbReference type="eggNOG" id="ENOG502SIH1">
    <property type="taxonomic scope" value="Eukaryota"/>
</dbReference>
<gene>
    <name evidence="2" type="ORF">A1O5_12215</name>
</gene>
<proteinExistence type="predicted"/>
<reference evidence="2 3" key="1">
    <citation type="submission" date="2013-03" db="EMBL/GenBank/DDBJ databases">
        <title>The Genome Sequence of Cladophialophora psammophila CBS 110553.</title>
        <authorList>
            <consortium name="The Broad Institute Genomics Platform"/>
            <person name="Cuomo C."/>
            <person name="de Hoog S."/>
            <person name="Gorbushina A."/>
            <person name="Walker B."/>
            <person name="Young S.K."/>
            <person name="Zeng Q."/>
            <person name="Gargeya S."/>
            <person name="Fitzgerald M."/>
            <person name="Haas B."/>
            <person name="Abouelleil A."/>
            <person name="Allen A.W."/>
            <person name="Alvarado L."/>
            <person name="Arachchi H.M."/>
            <person name="Berlin A.M."/>
            <person name="Chapman S.B."/>
            <person name="Gainer-Dewar J."/>
            <person name="Goldberg J."/>
            <person name="Griggs A."/>
            <person name="Gujja S."/>
            <person name="Hansen M."/>
            <person name="Howarth C."/>
            <person name="Imamovic A."/>
            <person name="Ireland A."/>
            <person name="Larimer J."/>
            <person name="McCowan C."/>
            <person name="Murphy C."/>
            <person name="Pearson M."/>
            <person name="Poon T.W."/>
            <person name="Priest M."/>
            <person name="Roberts A."/>
            <person name="Saif S."/>
            <person name="Shea T."/>
            <person name="Sisk P."/>
            <person name="Sykes S."/>
            <person name="Wortman J."/>
            <person name="Nusbaum C."/>
            <person name="Birren B."/>
        </authorList>
    </citation>
    <scope>NUCLEOTIDE SEQUENCE [LARGE SCALE GENOMIC DNA]</scope>
    <source>
        <strain evidence="2 3">CBS 110553</strain>
    </source>
</reference>
<dbReference type="RefSeq" id="XP_007750974.1">
    <property type="nucleotide sequence ID" value="XM_007752784.1"/>
</dbReference>